<sequence length="103" mass="11106">MLRNLLFILSAVLLLSVATPSVANSNSAIEIIDVESQSVSISVNSSSIRVVGANGQMLYIYNVAGVKIMSIKVDGSDRYYDLNLPKGCYIVKVGKVVRKISVK</sequence>
<protein>
    <submittedName>
        <fullName evidence="2">Secretion protein</fullName>
    </submittedName>
</protein>
<evidence type="ECO:0000256" key="1">
    <source>
        <dbReference type="SAM" id="SignalP"/>
    </source>
</evidence>
<reference evidence="2 3" key="1">
    <citation type="submission" date="2015-06" db="EMBL/GenBank/DDBJ databases">
        <title>Prevotella sp. 109, sp. nov., a novel member of the family Prevotellaceae isolated from human faeces.</title>
        <authorList>
            <person name="Shkoporov A.N."/>
            <person name="Chaplin A.V."/>
            <person name="Kafarskaia L.I."/>
            <person name="Efimov B.A."/>
        </authorList>
    </citation>
    <scope>NUCLEOTIDE SEQUENCE [LARGE SCALE GENOMIC DNA]</scope>
    <source>
        <strain evidence="2 3">109</strain>
    </source>
</reference>
<accession>A0A8E1QXD7</accession>
<dbReference type="AlphaFoldDB" id="A0A8E1QXD7"/>
<organism evidence="2 3">
    <name type="scientific">Xylanibacter rarus</name>
    <dbReference type="NCBI Taxonomy" id="1676614"/>
    <lineage>
        <taxon>Bacteria</taxon>
        <taxon>Pseudomonadati</taxon>
        <taxon>Bacteroidota</taxon>
        <taxon>Bacteroidia</taxon>
        <taxon>Bacteroidales</taxon>
        <taxon>Prevotellaceae</taxon>
        <taxon>Xylanibacter</taxon>
    </lineage>
</organism>
<dbReference type="EMBL" id="LFQU01000012">
    <property type="protein sequence ID" value="KOO68505.1"/>
    <property type="molecule type" value="Genomic_DNA"/>
</dbReference>
<gene>
    <name evidence="2" type="ORF">ACU52_07430</name>
</gene>
<name>A0A8E1QXD7_9BACT</name>
<comment type="caution">
    <text evidence="2">The sequence shown here is derived from an EMBL/GenBank/DDBJ whole genome shotgun (WGS) entry which is preliminary data.</text>
</comment>
<evidence type="ECO:0000313" key="2">
    <source>
        <dbReference type="EMBL" id="KOO68505.1"/>
    </source>
</evidence>
<feature type="signal peptide" evidence="1">
    <location>
        <begin position="1"/>
        <end position="23"/>
    </location>
</feature>
<keyword evidence="1" id="KW-0732">Signal</keyword>
<keyword evidence="3" id="KW-1185">Reference proteome</keyword>
<dbReference type="OrthoDB" id="1050368at2"/>
<proteinExistence type="predicted"/>
<feature type="chain" id="PRO_5034693407" evidence="1">
    <location>
        <begin position="24"/>
        <end position="103"/>
    </location>
</feature>
<evidence type="ECO:0000313" key="3">
    <source>
        <dbReference type="Proteomes" id="UP000036951"/>
    </source>
</evidence>
<dbReference type="Proteomes" id="UP000036951">
    <property type="component" value="Unassembled WGS sequence"/>
</dbReference>
<dbReference type="RefSeq" id="WP_021854277.1">
    <property type="nucleotide sequence ID" value="NZ_DAWBWQ010000108.1"/>
</dbReference>